<protein>
    <recommendedName>
        <fullName evidence="4">Exo-alpha-sialidase</fullName>
    </recommendedName>
</protein>
<reference evidence="2 3" key="1">
    <citation type="submission" date="2024-01" db="EMBL/GenBank/DDBJ databases">
        <title>the genome sequence of strain Microbacterium schleiferi NBRC 15075.</title>
        <authorList>
            <person name="Ding Y."/>
            <person name="Zhang G."/>
        </authorList>
    </citation>
    <scope>NUCLEOTIDE SEQUENCE [LARGE SCALE GENOMIC DNA]</scope>
    <source>
        <strain evidence="2 3">NBRC 15075</strain>
    </source>
</reference>
<evidence type="ECO:0000313" key="3">
    <source>
        <dbReference type="Proteomes" id="UP001351900"/>
    </source>
</evidence>
<name>A0ABU7V2W2_9MICO</name>
<evidence type="ECO:0008006" key="4">
    <source>
        <dbReference type="Google" id="ProtNLM"/>
    </source>
</evidence>
<evidence type="ECO:0000256" key="1">
    <source>
        <dbReference type="SAM" id="MobiDB-lite"/>
    </source>
</evidence>
<dbReference type="InterPro" id="IPR036278">
    <property type="entry name" value="Sialidase_sf"/>
</dbReference>
<feature type="region of interest" description="Disordered" evidence="1">
    <location>
        <begin position="28"/>
        <end position="54"/>
    </location>
</feature>
<dbReference type="Proteomes" id="UP001351900">
    <property type="component" value="Unassembled WGS sequence"/>
</dbReference>
<proteinExistence type="predicted"/>
<evidence type="ECO:0000313" key="2">
    <source>
        <dbReference type="EMBL" id="MEF2254011.1"/>
    </source>
</evidence>
<comment type="caution">
    <text evidence="2">The sequence shown here is derived from an EMBL/GenBank/DDBJ whole genome shotgun (WGS) entry which is preliminary data.</text>
</comment>
<dbReference type="EMBL" id="JAZHOV010000001">
    <property type="protein sequence ID" value="MEF2254011.1"/>
    <property type="molecule type" value="Genomic_DNA"/>
</dbReference>
<dbReference type="SUPFAM" id="SSF50939">
    <property type="entry name" value="Sialidases"/>
    <property type="match status" value="1"/>
</dbReference>
<organism evidence="2 3">
    <name type="scientific">Microbacterium schleiferi</name>
    <dbReference type="NCBI Taxonomy" id="69362"/>
    <lineage>
        <taxon>Bacteria</taxon>
        <taxon>Bacillati</taxon>
        <taxon>Actinomycetota</taxon>
        <taxon>Actinomycetes</taxon>
        <taxon>Micrococcales</taxon>
        <taxon>Microbacteriaceae</taxon>
        <taxon>Microbacterium</taxon>
    </lineage>
</organism>
<sequence length="287" mass="29161">MPTWVSIVIVAVLILAVGGLSWLAITRTQTPPPTESPRVTPTMGVETPTATPTPTPTVTVAAATGPGQRFLATSEGVWWRATAGQCGSIEPLLERSTDAGQTWSDVTPRYLGIGQILSLSPYAADQGQMVALMGADCTLQGMRTFTDGQFWEPNGDILASSTYIDPANALAVVTPAGTLDAPCGAPTGVRAGDGTTAVICGSDASQSTDAATWSPLGQAGVLALTVSGDGQVTTARADAASCDGMLVAEPGAATCIPSIPTDAPVAVTLDGEGVPWVWAGDTFVSTR</sequence>
<dbReference type="RefSeq" id="WP_331790660.1">
    <property type="nucleotide sequence ID" value="NZ_BAAAUO010000003.1"/>
</dbReference>
<keyword evidence="3" id="KW-1185">Reference proteome</keyword>
<accession>A0ABU7V2W2</accession>
<gene>
    <name evidence="2" type="ORF">V2V91_02515</name>
</gene>